<accession>A0ABN8LDC0</accession>
<keyword evidence="7" id="KW-1185">Reference proteome</keyword>
<dbReference type="SUPFAM" id="SSF54001">
    <property type="entry name" value="Cysteine proteinases"/>
    <property type="match status" value="1"/>
</dbReference>
<evidence type="ECO:0000313" key="6">
    <source>
        <dbReference type="EMBL" id="CAH3013625.1"/>
    </source>
</evidence>
<evidence type="ECO:0000256" key="1">
    <source>
        <dbReference type="ARBA" id="ARBA00004123"/>
    </source>
</evidence>
<feature type="domain" description="CRC" evidence="5">
    <location>
        <begin position="649"/>
        <end position="762"/>
    </location>
</feature>
<evidence type="ECO:0000259" key="5">
    <source>
        <dbReference type="PROSITE" id="PS51634"/>
    </source>
</evidence>
<dbReference type="Gene3D" id="3.90.70.80">
    <property type="match status" value="1"/>
</dbReference>
<comment type="caution">
    <text evidence="6">The sequence shown here is derived from an EMBL/GenBank/DDBJ whole genome shotgun (WGS) entry which is preliminary data.</text>
</comment>
<dbReference type="CDD" id="cd22744">
    <property type="entry name" value="OTU"/>
    <property type="match status" value="1"/>
</dbReference>
<dbReference type="InterPro" id="IPR005172">
    <property type="entry name" value="CRC"/>
</dbReference>
<proteinExistence type="inferred from homology"/>
<dbReference type="InterPro" id="IPR038765">
    <property type="entry name" value="Papain-like_cys_pep_sf"/>
</dbReference>
<comment type="similarity">
    <text evidence="2">Belongs to the lin-54 family.</text>
</comment>
<organism evidence="6 7">
    <name type="scientific">Porites evermanni</name>
    <dbReference type="NCBI Taxonomy" id="104178"/>
    <lineage>
        <taxon>Eukaryota</taxon>
        <taxon>Metazoa</taxon>
        <taxon>Cnidaria</taxon>
        <taxon>Anthozoa</taxon>
        <taxon>Hexacorallia</taxon>
        <taxon>Scleractinia</taxon>
        <taxon>Fungiina</taxon>
        <taxon>Poritidae</taxon>
        <taxon>Porites</taxon>
    </lineage>
</organism>
<evidence type="ECO:0000256" key="3">
    <source>
        <dbReference type="ARBA" id="ARBA00023242"/>
    </source>
</evidence>
<keyword evidence="3" id="KW-0539">Nucleus</keyword>
<reference evidence="6 7" key="1">
    <citation type="submission" date="2022-05" db="EMBL/GenBank/DDBJ databases">
        <authorList>
            <consortium name="Genoscope - CEA"/>
            <person name="William W."/>
        </authorList>
    </citation>
    <scope>NUCLEOTIDE SEQUENCE [LARGE SCALE GENOMIC DNA]</scope>
</reference>
<name>A0ABN8LDC0_9CNID</name>
<dbReference type="SMART" id="SM01114">
    <property type="entry name" value="CXC"/>
    <property type="match status" value="2"/>
</dbReference>
<dbReference type="EMBL" id="CALNXI010000001">
    <property type="protein sequence ID" value="CAH3013625.1"/>
    <property type="molecule type" value="Genomic_DNA"/>
</dbReference>
<evidence type="ECO:0000313" key="7">
    <source>
        <dbReference type="Proteomes" id="UP001159427"/>
    </source>
</evidence>
<evidence type="ECO:0000256" key="2">
    <source>
        <dbReference type="ARBA" id="ARBA00007267"/>
    </source>
</evidence>
<gene>
    <name evidence="6" type="ORF">PEVE_00000059</name>
</gene>
<protein>
    <recommendedName>
        <fullName evidence="8">OTU domain-containing protein</fullName>
    </recommendedName>
</protein>
<comment type="subcellular location">
    <subcellularLocation>
        <location evidence="1">Nucleus</location>
    </subcellularLocation>
</comment>
<feature type="domain" description="OTU" evidence="4">
    <location>
        <begin position="486"/>
        <end position="619"/>
    </location>
</feature>
<evidence type="ECO:0000259" key="4">
    <source>
        <dbReference type="PROSITE" id="PS50802"/>
    </source>
</evidence>
<sequence>MQQRSGFTLRLYDYLITGIYQGQNFMELSEGIASMNYRQYMRNKPDSKELSVKEFESIPFIAYPSNDKLMDLFLMQFERNKKRYENNMQKHTGEILSCDHTFRTSKHIGVTREDGKFVGQFKNVFLGVNENGEVMMWKFTKTTSSSEIIDSVKELKERLHKASTNLKMIIVDDCCHVMNLYGQIFPGIKVRLDLFHACMRVVQTVPKSEDYSKQFANEFSLIFRQNGDLGNERTMSTPCPDEIESNLERLLFVWREKLKTETLLQIENLRKHIKKGCLSEIPVGCGTEINERLHRHLNRSLLCGVSKIGPELAVAVMACALYAWNCKRRIKTTLNKRTIPITPIELEPLESLNQATPYVQSHMTAVDSTSTSLPGSISGTVSKNSSKASRMPGTSSVFVTVKTVEELENDSVLNYILERALHIQEFIASWTTKCNNKTIDLISLLWKINLPAANLYEQESKLNVMELNLTPQHKDNLLRNLTGFNLQLDPINKDGNCFFRATARQLQKHLQRSDLQNLQHISSLGLGINEERDTENLRLLFVREVTENLDEYREWMSYSSNVREIERFKTDGHFASDIGDICAKACANLLRVPIIVITALPNVPSIPFLPKHFITAVPMYLAYDHSGPGHYDATKEFLNSNDETEGNETKTRCTCGKNVKDPSKMACTSSKCPCNRKSQACSRKCRCFNCKNKNNAATEGGRQLGETRKRKRGCTCCNTLNKEDKGRVSCRDGKRKRKCPCVAEGLGCTESCKCYNCGNIFQIGGVSASPGTGRKRRRATISTYKRQRGKEFMERQKAPVTSGPWRLLETLCLVVCKEILFIRELPRNSSNFSTLYNFVAESDKVKEMSLTIERKSTAQVAAKIAHLSEHNNC</sequence>
<dbReference type="PROSITE" id="PS50802">
    <property type="entry name" value="OTU"/>
    <property type="match status" value="1"/>
</dbReference>
<dbReference type="InterPro" id="IPR003323">
    <property type="entry name" value="OTU_dom"/>
</dbReference>
<dbReference type="PROSITE" id="PS51634">
    <property type="entry name" value="CRC"/>
    <property type="match status" value="1"/>
</dbReference>
<dbReference type="InterPro" id="IPR033467">
    <property type="entry name" value="Tesmin/TSO1-like_CXC"/>
</dbReference>
<dbReference type="Proteomes" id="UP001159427">
    <property type="component" value="Unassembled WGS sequence"/>
</dbReference>
<evidence type="ECO:0008006" key="8">
    <source>
        <dbReference type="Google" id="ProtNLM"/>
    </source>
</evidence>
<dbReference type="Pfam" id="PF02338">
    <property type="entry name" value="OTU"/>
    <property type="match status" value="1"/>
</dbReference>